<dbReference type="PROSITE" id="PS00600">
    <property type="entry name" value="AA_TRANSFER_CLASS_3"/>
    <property type="match status" value="1"/>
</dbReference>
<dbReference type="InterPro" id="IPR015421">
    <property type="entry name" value="PyrdxlP-dep_Trfase_major"/>
</dbReference>
<dbReference type="EMBL" id="BAABDO010000007">
    <property type="protein sequence ID" value="GAA4130574.1"/>
    <property type="molecule type" value="Genomic_DNA"/>
</dbReference>
<comment type="pathway">
    <text evidence="7">Cofactor biosynthesis; biotin biosynthesis; 7,8-diaminononanoate from 8-amino-7-oxononanoate (SAM route): step 1/1.</text>
</comment>
<dbReference type="NCBIfam" id="NF004624">
    <property type="entry name" value="PRK05964.1"/>
    <property type="match status" value="1"/>
</dbReference>
<feature type="binding site" evidence="7">
    <location>
        <position position="287"/>
    </location>
    <ligand>
        <name>substrate</name>
    </ligand>
</feature>
<feature type="binding site" evidence="7">
    <location>
        <position position="404"/>
    </location>
    <ligand>
        <name>substrate</name>
    </ligand>
</feature>
<dbReference type="Pfam" id="PF00202">
    <property type="entry name" value="Aminotran_3"/>
    <property type="match status" value="1"/>
</dbReference>
<dbReference type="InterPro" id="IPR005814">
    <property type="entry name" value="Aminotrans_3"/>
</dbReference>
<dbReference type="InterPro" id="IPR015424">
    <property type="entry name" value="PyrdxlP-dep_Trfase"/>
</dbReference>
<dbReference type="EC" id="2.6.1.62" evidence="7"/>
<dbReference type="NCBIfam" id="TIGR00508">
    <property type="entry name" value="bioA"/>
    <property type="match status" value="1"/>
</dbReference>
<feature type="site" description="Participates in the substrate recognition with KAPA and in a stacking interaction with the adenine ring of SAM" evidence="7">
    <location>
        <position position="29"/>
    </location>
</feature>
<feature type="modified residue" description="N6-(pyridoxal phosphate)lysine" evidence="7">
    <location>
        <position position="287"/>
    </location>
</feature>
<keyword evidence="9" id="KW-1185">Reference proteome</keyword>
<evidence type="ECO:0000256" key="7">
    <source>
        <dbReference type="HAMAP-Rule" id="MF_00834"/>
    </source>
</evidence>
<keyword evidence="7" id="KW-0963">Cytoplasm</keyword>
<dbReference type="RefSeq" id="WP_345017570.1">
    <property type="nucleotide sequence ID" value="NZ_BAABDO010000007.1"/>
</dbReference>
<feature type="binding site" evidence="7">
    <location>
        <position position="157"/>
    </location>
    <ligand>
        <name>substrate</name>
    </ligand>
</feature>
<name>A0ABP7Y4C9_9ACTN</name>
<comment type="subcellular location">
    <subcellularLocation>
        <location evidence="7">Cytoplasm</location>
    </subcellularLocation>
</comment>
<feature type="binding site" evidence="7">
    <location>
        <position position="320"/>
    </location>
    <ligand>
        <name>substrate</name>
    </ligand>
</feature>
<evidence type="ECO:0000256" key="4">
    <source>
        <dbReference type="ARBA" id="ARBA00022691"/>
    </source>
</evidence>
<keyword evidence="6 7" id="KW-0663">Pyridoxal phosphate</keyword>
<sequence length="437" mass="47273">MIEVRLGRMSPAEIERLQSFDRDHIWHPYAPMPAAVPPEIVVSASGVRLTLADGTELIDGMSSWWSAIHGYNHPRLNAAVTGQLGRMAHVMFGGLTHPGAVRLAERLVELTPEPLTKVFFADSGSVAVEVAIKMALQYWRSQGRPGRHRLLTVRGGYHGDTFGDMAVCDPVNGMHQLFTDVLARHVFAPPPPLGYLAEPDRAYLDELAALAAAHEGELAGIIVEPIVQGAGGMRFYAPEYLRALRELADEHDLLLILDEIATGFGRTGEMWGCDHAEIAPDIMCVGKALTGGYMTMAATLCSDRVAHGITTGEAGVLMHGPTYMANPLAAAVASASIDLLLSRDWRDEVDTIEAVLTACLDGAENLPGVRDVRVLGAIGVIEAREPVDVPAVQKIAMDHGVWLRPFGRLVYTMPPYVCTAEETERIADAMYAIAESL</sequence>
<evidence type="ECO:0000256" key="3">
    <source>
        <dbReference type="ARBA" id="ARBA00022679"/>
    </source>
</evidence>
<dbReference type="SUPFAM" id="SSF53383">
    <property type="entry name" value="PLP-dependent transferases"/>
    <property type="match status" value="1"/>
</dbReference>
<evidence type="ECO:0000313" key="9">
    <source>
        <dbReference type="Proteomes" id="UP001500266"/>
    </source>
</evidence>
<comment type="caution">
    <text evidence="8">The sequence shown here is derived from an EMBL/GenBank/DDBJ whole genome shotgun (WGS) entry which is preliminary data.</text>
</comment>
<keyword evidence="5 7" id="KW-0093">Biotin biosynthesis</keyword>
<dbReference type="PANTHER" id="PTHR42684">
    <property type="entry name" value="ADENOSYLMETHIONINE-8-AMINO-7-OXONONANOATE AMINOTRANSFERASE"/>
    <property type="match status" value="1"/>
</dbReference>
<comment type="cofactor">
    <cofactor evidence="1 7">
        <name>pyridoxal 5'-phosphate</name>
        <dbReference type="ChEBI" id="CHEBI:597326"/>
    </cofactor>
</comment>
<dbReference type="InterPro" id="IPR015422">
    <property type="entry name" value="PyrdxlP-dep_Trfase_small"/>
</dbReference>
<evidence type="ECO:0000313" key="8">
    <source>
        <dbReference type="EMBL" id="GAA4130574.1"/>
    </source>
</evidence>
<feature type="binding site" evidence="7">
    <location>
        <position position="258"/>
    </location>
    <ligand>
        <name>pyridoxal 5'-phosphate</name>
        <dbReference type="ChEBI" id="CHEBI:597326"/>
    </ligand>
</feature>
<evidence type="ECO:0000256" key="5">
    <source>
        <dbReference type="ARBA" id="ARBA00022756"/>
    </source>
</evidence>
<evidence type="ECO:0000256" key="6">
    <source>
        <dbReference type="ARBA" id="ARBA00022898"/>
    </source>
</evidence>
<accession>A0ABP7Y4C9</accession>
<keyword evidence="2 7" id="KW-0032">Aminotransferase</keyword>
<dbReference type="CDD" id="cd00610">
    <property type="entry name" value="OAT_like"/>
    <property type="match status" value="1"/>
</dbReference>
<comment type="similarity">
    <text evidence="7">Belongs to the class-III pyridoxal-phosphate-dependent aminotransferase family. BioA subfamily.</text>
</comment>
<dbReference type="Gene3D" id="3.40.640.10">
    <property type="entry name" value="Type I PLP-dependent aspartate aminotransferase-like (Major domain)"/>
    <property type="match status" value="1"/>
</dbReference>
<evidence type="ECO:0000256" key="2">
    <source>
        <dbReference type="ARBA" id="ARBA00022576"/>
    </source>
</evidence>
<reference evidence="9" key="1">
    <citation type="journal article" date="2019" name="Int. J. Syst. Evol. Microbiol.">
        <title>The Global Catalogue of Microorganisms (GCM) 10K type strain sequencing project: providing services to taxonomists for standard genome sequencing and annotation.</title>
        <authorList>
            <consortium name="The Broad Institute Genomics Platform"/>
            <consortium name="The Broad Institute Genome Sequencing Center for Infectious Disease"/>
            <person name="Wu L."/>
            <person name="Ma J."/>
        </authorList>
    </citation>
    <scope>NUCLEOTIDE SEQUENCE [LARGE SCALE GENOMIC DNA]</scope>
    <source>
        <strain evidence="9">JCM 17316</strain>
    </source>
</reference>
<dbReference type="InterPro" id="IPR049704">
    <property type="entry name" value="Aminotrans_3_PPA_site"/>
</dbReference>
<protein>
    <recommendedName>
        <fullName evidence="7">Adenosylmethionine-8-amino-7-oxononanoate aminotransferase</fullName>
        <ecNumber evidence="7">2.6.1.62</ecNumber>
    </recommendedName>
    <alternativeName>
        <fullName evidence="7">7,8-diamino-pelargonic acid aminotransferase</fullName>
        <shortName evidence="7">DAPA AT</shortName>
        <shortName evidence="7">DAPA aminotransferase</shortName>
    </alternativeName>
    <alternativeName>
        <fullName evidence="7">7,8-diaminononanoate synthase</fullName>
        <shortName evidence="7">DANS</shortName>
    </alternativeName>
    <alternativeName>
        <fullName evidence="7">Diaminopelargonic acid synthase</fullName>
    </alternativeName>
</protein>
<dbReference type="InterPro" id="IPR005815">
    <property type="entry name" value="BioA"/>
</dbReference>
<dbReference type="Gene3D" id="3.90.1150.10">
    <property type="entry name" value="Aspartate Aminotransferase, domain 1"/>
    <property type="match status" value="1"/>
</dbReference>
<dbReference type="Proteomes" id="UP001500266">
    <property type="component" value="Unassembled WGS sequence"/>
</dbReference>
<feature type="binding site" evidence="7">
    <location>
        <position position="64"/>
    </location>
    <ligand>
        <name>substrate</name>
    </ligand>
</feature>
<comment type="function">
    <text evidence="7">Catalyzes the transfer of the alpha-amino group from S-adenosyl-L-methionine (SAM) to 7-keto-8-aminopelargonic acid (KAPA) to form 7,8-diaminopelargonic acid (DAPA). It is the only aminotransferase known to utilize SAM as an amino donor.</text>
</comment>
<evidence type="ECO:0000256" key="1">
    <source>
        <dbReference type="ARBA" id="ARBA00001933"/>
    </source>
</evidence>
<feature type="binding site" evidence="7">
    <location>
        <begin position="124"/>
        <end position="125"/>
    </location>
    <ligand>
        <name>pyridoxal 5'-phosphate</name>
        <dbReference type="ChEBI" id="CHEBI:597326"/>
    </ligand>
</feature>
<keyword evidence="4 7" id="KW-0949">S-adenosyl-L-methionine</keyword>
<comment type="catalytic activity">
    <reaction evidence="7">
        <text>(8S)-8-amino-7-oxononanoate + S-adenosyl-L-methionine = S-adenosyl-4-methylsulfanyl-2-oxobutanoate + (7R,8S)-7,8-diammoniononanoate</text>
        <dbReference type="Rhea" id="RHEA:16861"/>
        <dbReference type="ChEBI" id="CHEBI:16490"/>
        <dbReference type="ChEBI" id="CHEBI:59789"/>
        <dbReference type="ChEBI" id="CHEBI:149468"/>
        <dbReference type="ChEBI" id="CHEBI:149469"/>
        <dbReference type="EC" id="2.6.1.62"/>
    </reaction>
</comment>
<gene>
    <name evidence="7" type="primary">bioA</name>
    <name evidence="8" type="ORF">GCM10022416_08420</name>
</gene>
<dbReference type="HAMAP" id="MF_00834">
    <property type="entry name" value="BioA"/>
    <property type="match status" value="1"/>
</dbReference>
<comment type="subunit">
    <text evidence="7">Homodimer.</text>
</comment>
<dbReference type="PANTHER" id="PTHR42684:SF17">
    <property type="entry name" value="ADENOSYLMETHIONINE-8-AMINO-7-OXONONANOATE AMINOTRANSFERASE"/>
    <property type="match status" value="1"/>
</dbReference>
<proteinExistence type="inferred from homology"/>
<organism evidence="8 9">
    <name type="scientific">Actinomadura keratinilytica</name>
    <dbReference type="NCBI Taxonomy" id="547461"/>
    <lineage>
        <taxon>Bacteria</taxon>
        <taxon>Bacillati</taxon>
        <taxon>Actinomycetota</taxon>
        <taxon>Actinomycetes</taxon>
        <taxon>Streptosporangiales</taxon>
        <taxon>Thermomonosporaceae</taxon>
        <taxon>Actinomadura</taxon>
    </lineage>
</organism>
<feature type="binding site" evidence="7">
    <location>
        <begin position="321"/>
        <end position="322"/>
    </location>
    <ligand>
        <name>pyridoxal 5'-phosphate</name>
        <dbReference type="ChEBI" id="CHEBI:597326"/>
    </ligand>
</feature>
<keyword evidence="3 7" id="KW-0808">Transferase</keyword>